<protein>
    <submittedName>
        <fullName evidence="1">Uncharacterized protein</fullName>
    </submittedName>
</protein>
<gene>
    <name evidence="1" type="ORF">BN1723_020628</name>
</gene>
<dbReference type="EMBL" id="CVQI01037803">
    <property type="protein sequence ID" value="CRK48672.1"/>
    <property type="molecule type" value="Genomic_DNA"/>
</dbReference>
<dbReference type="PANTHER" id="PTHR10622">
    <property type="entry name" value="HET DOMAIN-CONTAINING PROTEIN"/>
    <property type="match status" value="1"/>
</dbReference>
<evidence type="ECO:0000313" key="1">
    <source>
        <dbReference type="EMBL" id="CRK48672.1"/>
    </source>
</evidence>
<proteinExistence type="predicted"/>
<dbReference type="Proteomes" id="UP000045706">
    <property type="component" value="Unassembled WGS sequence"/>
</dbReference>
<feature type="non-terminal residue" evidence="1">
    <location>
        <position position="1"/>
    </location>
</feature>
<organism evidence="1 2">
    <name type="scientific">Verticillium longisporum</name>
    <name type="common">Verticillium dahliae var. longisporum</name>
    <dbReference type="NCBI Taxonomy" id="100787"/>
    <lineage>
        <taxon>Eukaryota</taxon>
        <taxon>Fungi</taxon>
        <taxon>Dikarya</taxon>
        <taxon>Ascomycota</taxon>
        <taxon>Pezizomycotina</taxon>
        <taxon>Sordariomycetes</taxon>
        <taxon>Hypocreomycetidae</taxon>
        <taxon>Glomerellales</taxon>
        <taxon>Plectosphaerellaceae</taxon>
        <taxon>Verticillium</taxon>
    </lineage>
</organism>
<feature type="non-terminal residue" evidence="1">
    <location>
        <position position="99"/>
    </location>
</feature>
<evidence type="ECO:0000313" key="2">
    <source>
        <dbReference type="Proteomes" id="UP000045706"/>
    </source>
</evidence>
<sequence>PPKLTFFNRHWKDIGTRQELRFPISTITGIDVTYLGQSQKIFSASVAARLSWAAKRETTRVEDMAYCLLGIFDIHLPLIYGEGSKAFLRLQEEIIKNSD</sequence>
<dbReference type="AlphaFoldDB" id="A0A0G4NQB4"/>
<name>A0A0G4NQB4_VERLO</name>
<reference evidence="2" key="1">
    <citation type="submission" date="2015-05" db="EMBL/GenBank/DDBJ databases">
        <authorList>
            <person name="Fogelqvist Johan"/>
        </authorList>
    </citation>
    <scope>NUCLEOTIDE SEQUENCE [LARGE SCALE GENOMIC DNA]</scope>
</reference>
<accession>A0A0G4NQB4</accession>
<dbReference type="PANTHER" id="PTHR10622:SF10">
    <property type="entry name" value="HET DOMAIN-CONTAINING PROTEIN"/>
    <property type="match status" value="1"/>
</dbReference>